<protein>
    <submittedName>
        <fullName evidence="1">Uncharacterized protein</fullName>
    </submittedName>
</protein>
<name>A0A1F5YL26_9BACT</name>
<proteinExistence type="predicted"/>
<organism evidence="1 2">
    <name type="scientific">Candidatus Gottesmanbacteria bacterium RBG_16_38_7b</name>
    <dbReference type="NCBI Taxonomy" id="1798372"/>
    <lineage>
        <taxon>Bacteria</taxon>
        <taxon>Candidatus Gottesmaniibacteriota</taxon>
    </lineage>
</organism>
<dbReference type="EMBL" id="MFJB01000008">
    <property type="protein sequence ID" value="OGG00890.1"/>
    <property type="molecule type" value="Genomic_DNA"/>
</dbReference>
<gene>
    <name evidence="1" type="ORF">A2153_06110</name>
</gene>
<evidence type="ECO:0000313" key="2">
    <source>
        <dbReference type="Proteomes" id="UP000177396"/>
    </source>
</evidence>
<accession>A0A1F5YL26</accession>
<evidence type="ECO:0000313" key="1">
    <source>
        <dbReference type="EMBL" id="OGG00890.1"/>
    </source>
</evidence>
<comment type="caution">
    <text evidence="1">The sequence shown here is derived from an EMBL/GenBank/DDBJ whole genome shotgun (WGS) entry which is preliminary data.</text>
</comment>
<dbReference type="Proteomes" id="UP000177396">
    <property type="component" value="Unassembled WGS sequence"/>
</dbReference>
<dbReference type="AlphaFoldDB" id="A0A1F5YL26"/>
<reference evidence="1 2" key="1">
    <citation type="journal article" date="2016" name="Nat. Commun.">
        <title>Thousands of microbial genomes shed light on interconnected biogeochemical processes in an aquifer system.</title>
        <authorList>
            <person name="Anantharaman K."/>
            <person name="Brown C.T."/>
            <person name="Hug L.A."/>
            <person name="Sharon I."/>
            <person name="Castelle C.J."/>
            <person name="Probst A.J."/>
            <person name="Thomas B.C."/>
            <person name="Singh A."/>
            <person name="Wilkins M.J."/>
            <person name="Karaoz U."/>
            <person name="Brodie E.L."/>
            <person name="Williams K.H."/>
            <person name="Hubbard S.S."/>
            <person name="Banfield J.F."/>
        </authorList>
    </citation>
    <scope>NUCLEOTIDE SEQUENCE [LARGE SCALE GENOMIC DNA]</scope>
</reference>
<sequence>MPTTGEYFKHYGFDPRAESVRLGVLPLEEQTPVFKQNLRAYKNEVIADKAVSIPYFYYFDNSGEVYTDSSLKPIFNLELQIDNRERGGLPLTGINRALHLARDNPNYLIALYSPEGPAVFDEDLNNPFSGINYDYGQLYLMFYDEFYVNSVAIKIKNEGKNWLEELLTVKFRESEKPDIEEIKTYIQTPIRLMKVDDFFIKTWQKNYLIYRSEKEDYYLDKIIKAIKDNFLNTANYLDGENDIESYQEKLSEKNIFRVYLSVIYRFLQENGVYGVALSGSCGGSMVTIDQVELFLGIKNTLTNNPFPQILSGFATGLRALFNIDVPSWIEGSCLICGKRTLVGGCGYCKNCEQRERRS</sequence>